<evidence type="ECO:0000313" key="20">
    <source>
        <dbReference type="EMBL" id="MCK8785165.1"/>
    </source>
</evidence>
<keyword evidence="16" id="KW-0594">Phospholipid biosynthesis</keyword>
<feature type="transmembrane region" description="Helical" evidence="19">
    <location>
        <begin position="32"/>
        <end position="61"/>
    </location>
</feature>
<dbReference type="Proteomes" id="UP001139516">
    <property type="component" value="Unassembled WGS sequence"/>
</dbReference>
<dbReference type="Pfam" id="PF01148">
    <property type="entry name" value="CTP_transf_1"/>
    <property type="match status" value="1"/>
</dbReference>
<dbReference type="InterPro" id="IPR000374">
    <property type="entry name" value="PC_trans"/>
</dbReference>
<evidence type="ECO:0000256" key="19">
    <source>
        <dbReference type="SAM" id="Phobius"/>
    </source>
</evidence>
<evidence type="ECO:0000256" key="11">
    <source>
        <dbReference type="ARBA" id="ARBA00022692"/>
    </source>
</evidence>
<keyword evidence="10 18" id="KW-0808">Transferase</keyword>
<keyword evidence="12 18" id="KW-0548">Nucleotidyltransferase</keyword>
<evidence type="ECO:0000256" key="3">
    <source>
        <dbReference type="ARBA" id="ARBA00005119"/>
    </source>
</evidence>
<keyword evidence="8" id="KW-1003">Cell membrane</keyword>
<dbReference type="GO" id="GO:0005886">
    <property type="term" value="C:plasma membrane"/>
    <property type="evidence" value="ECO:0007669"/>
    <property type="project" value="UniProtKB-SubCell"/>
</dbReference>
<accession>A0A9X1YA28</accession>
<comment type="subcellular location">
    <subcellularLocation>
        <location evidence="2">Cell membrane</location>
        <topology evidence="2">Multi-pass membrane protein</topology>
    </subcellularLocation>
</comment>
<organism evidence="20 21">
    <name type="scientific">Roseomonas acroporae</name>
    <dbReference type="NCBI Taxonomy" id="2937791"/>
    <lineage>
        <taxon>Bacteria</taxon>
        <taxon>Pseudomonadati</taxon>
        <taxon>Pseudomonadota</taxon>
        <taxon>Alphaproteobacteria</taxon>
        <taxon>Acetobacterales</taxon>
        <taxon>Roseomonadaceae</taxon>
        <taxon>Roseomonas</taxon>
    </lineage>
</organism>
<feature type="transmembrane region" description="Helical" evidence="19">
    <location>
        <begin position="195"/>
        <end position="214"/>
    </location>
</feature>
<evidence type="ECO:0000256" key="16">
    <source>
        <dbReference type="ARBA" id="ARBA00023209"/>
    </source>
</evidence>
<comment type="similarity">
    <text evidence="5 18">Belongs to the CDS family.</text>
</comment>
<proteinExistence type="inferred from homology"/>
<dbReference type="AlphaFoldDB" id="A0A9X1YA28"/>
<evidence type="ECO:0000256" key="9">
    <source>
        <dbReference type="ARBA" id="ARBA00022516"/>
    </source>
</evidence>
<evidence type="ECO:0000256" key="12">
    <source>
        <dbReference type="ARBA" id="ARBA00022695"/>
    </source>
</evidence>
<evidence type="ECO:0000256" key="15">
    <source>
        <dbReference type="ARBA" id="ARBA00023136"/>
    </source>
</evidence>
<dbReference type="GO" id="GO:0016024">
    <property type="term" value="P:CDP-diacylglycerol biosynthetic process"/>
    <property type="evidence" value="ECO:0007669"/>
    <property type="project" value="TreeGrafter"/>
</dbReference>
<reference evidence="20" key="1">
    <citation type="submission" date="2022-04" db="EMBL/GenBank/DDBJ databases">
        <title>Roseomonas acroporae sp. nov., isolated from coral Acropora digitifera.</title>
        <authorList>
            <person name="Sun H."/>
        </authorList>
    </citation>
    <scope>NUCLEOTIDE SEQUENCE</scope>
    <source>
        <strain evidence="20">NAR14</strain>
    </source>
</reference>
<dbReference type="PROSITE" id="PS01315">
    <property type="entry name" value="CDS"/>
    <property type="match status" value="1"/>
</dbReference>
<comment type="pathway">
    <text evidence="3 18">Phospholipid metabolism; CDP-diacylglycerol biosynthesis; CDP-diacylglycerol from sn-glycerol 3-phosphate: step 3/3.</text>
</comment>
<dbReference type="GO" id="GO:0004605">
    <property type="term" value="F:phosphatidate cytidylyltransferase activity"/>
    <property type="evidence" value="ECO:0007669"/>
    <property type="project" value="UniProtKB-EC"/>
</dbReference>
<dbReference type="PANTHER" id="PTHR46382:SF1">
    <property type="entry name" value="PHOSPHATIDATE CYTIDYLYLTRANSFERASE"/>
    <property type="match status" value="1"/>
</dbReference>
<evidence type="ECO:0000256" key="17">
    <source>
        <dbReference type="ARBA" id="ARBA00023264"/>
    </source>
</evidence>
<comment type="catalytic activity">
    <reaction evidence="1 18">
        <text>a 1,2-diacyl-sn-glycero-3-phosphate + CTP + H(+) = a CDP-1,2-diacyl-sn-glycerol + diphosphate</text>
        <dbReference type="Rhea" id="RHEA:16229"/>
        <dbReference type="ChEBI" id="CHEBI:15378"/>
        <dbReference type="ChEBI" id="CHEBI:33019"/>
        <dbReference type="ChEBI" id="CHEBI:37563"/>
        <dbReference type="ChEBI" id="CHEBI:58332"/>
        <dbReference type="ChEBI" id="CHEBI:58608"/>
        <dbReference type="EC" id="2.7.7.41"/>
    </reaction>
</comment>
<keyword evidence="15 19" id="KW-0472">Membrane</keyword>
<comment type="pathway">
    <text evidence="4">Lipid metabolism.</text>
</comment>
<keyword evidence="11 18" id="KW-0812">Transmembrane</keyword>
<keyword evidence="9" id="KW-0444">Lipid biosynthesis</keyword>
<feature type="transmembrane region" description="Helical" evidence="19">
    <location>
        <begin position="124"/>
        <end position="143"/>
    </location>
</feature>
<dbReference type="EMBL" id="JALPRX010000050">
    <property type="protein sequence ID" value="MCK8785165.1"/>
    <property type="molecule type" value="Genomic_DNA"/>
</dbReference>
<evidence type="ECO:0000256" key="10">
    <source>
        <dbReference type="ARBA" id="ARBA00022679"/>
    </source>
</evidence>
<dbReference type="RefSeq" id="WP_248667285.1">
    <property type="nucleotide sequence ID" value="NZ_JALPRX010000050.1"/>
</dbReference>
<gene>
    <name evidence="20" type="ORF">M0638_12300</name>
</gene>
<keyword evidence="17" id="KW-1208">Phospholipid metabolism</keyword>
<name>A0A9X1YA28_9PROT</name>
<evidence type="ECO:0000256" key="2">
    <source>
        <dbReference type="ARBA" id="ARBA00004651"/>
    </source>
</evidence>
<evidence type="ECO:0000256" key="7">
    <source>
        <dbReference type="ARBA" id="ARBA00019373"/>
    </source>
</evidence>
<feature type="transmembrane region" description="Helical" evidence="19">
    <location>
        <begin position="155"/>
        <end position="174"/>
    </location>
</feature>
<feature type="transmembrane region" description="Helical" evidence="19">
    <location>
        <begin position="99"/>
        <end position="117"/>
    </location>
</feature>
<keyword evidence="13 19" id="KW-1133">Transmembrane helix</keyword>
<feature type="transmembrane region" description="Helical" evidence="19">
    <location>
        <begin position="73"/>
        <end position="93"/>
    </location>
</feature>
<dbReference type="EC" id="2.7.7.41" evidence="6 18"/>
<keyword evidence="14" id="KW-0443">Lipid metabolism</keyword>
<evidence type="ECO:0000256" key="4">
    <source>
        <dbReference type="ARBA" id="ARBA00005189"/>
    </source>
</evidence>
<protein>
    <recommendedName>
        <fullName evidence="7 18">Phosphatidate cytidylyltransferase</fullName>
        <ecNumber evidence="6 18">2.7.7.41</ecNumber>
    </recommendedName>
</protein>
<evidence type="ECO:0000256" key="13">
    <source>
        <dbReference type="ARBA" id="ARBA00022989"/>
    </source>
</evidence>
<comment type="caution">
    <text evidence="20">The sequence shown here is derived from an EMBL/GenBank/DDBJ whole genome shotgun (WGS) entry which is preliminary data.</text>
</comment>
<feature type="transmembrane region" description="Helical" evidence="19">
    <location>
        <begin position="271"/>
        <end position="292"/>
    </location>
</feature>
<keyword evidence="21" id="KW-1185">Reference proteome</keyword>
<evidence type="ECO:0000256" key="6">
    <source>
        <dbReference type="ARBA" id="ARBA00012487"/>
    </source>
</evidence>
<evidence type="ECO:0000256" key="18">
    <source>
        <dbReference type="RuleBase" id="RU003938"/>
    </source>
</evidence>
<evidence type="ECO:0000256" key="8">
    <source>
        <dbReference type="ARBA" id="ARBA00022475"/>
    </source>
</evidence>
<evidence type="ECO:0000256" key="1">
    <source>
        <dbReference type="ARBA" id="ARBA00001698"/>
    </source>
</evidence>
<evidence type="ECO:0000256" key="5">
    <source>
        <dbReference type="ARBA" id="ARBA00010185"/>
    </source>
</evidence>
<evidence type="ECO:0000313" key="21">
    <source>
        <dbReference type="Proteomes" id="UP001139516"/>
    </source>
</evidence>
<evidence type="ECO:0000256" key="14">
    <source>
        <dbReference type="ARBA" id="ARBA00023098"/>
    </source>
</evidence>
<dbReference type="PANTHER" id="PTHR46382">
    <property type="entry name" value="PHOSPHATIDATE CYTIDYLYLTRANSFERASE"/>
    <property type="match status" value="1"/>
</dbReference>
<sequence>MPPSSRPTPAPAGTARAGSARWSDLRLRVLSALVLGPLALLCAWAGGPAWTALLALCVLGLGWEWSRLCGAPALRPPAIGLPLVLLVSLGFAAFGHRPAALVALAAGCAIIGPAAWMRGTPRGLLLTAGIPYLGLAALSLLALREGPAEGAVGRGNLFFLLLVVWASDIGAYLVGRLVGGPRLAPAISPGKTWSGALGGLAAAMLVGLGAAALFDPQPGVPWRAMPVAGVLAALSQAGDLLESAIKRRAGVKDSSKLIPGHGGLFDRVDGVLAAAPAAALLGLILGQGVPLWR</sequence>